<name>A0AB39IEB6_9GAMM</name>
<dbReference type="InterPro" id="IPR052931">
    <property type="entry name" value="Prophage_regulatory_activator"/>
</dbReference>
<dbReference type="InterPro" id="IPR010260">
    <property type="entry name" value="AlpA"/>
</dbReference>
<dbReference type="Pfam" id="PF05930">
    <property type="entry name" value="Phage_AlpA"/>
    <property type="match status" value="1"/>
</dbReference>
<gene>
    <name evidence="2" type="ORF">LF923_0015695</name>
</gene>
<reference evidence="2" key="1">
    <citation type="submission" date="2024-07" db="EMBL/GenBank/DDBJ databases">
        <authorList>
            <person name="Pedron J."/>
        </authorList>
    </citation>
    <scope>NUCLEOTIDE SEQUENCE</scope>
    <source>
        <strain evidence="2">A642-S2-A17</strain>
    </source>
</reference>
<proteinExistence type="predicted"/>
<protein>
    <submittedName>
        <fullName evidence="2">Helix-turn-helix transcriptional regulator</fullName>
    </submittedName>
</protein>
<sequence length="129" mass="14785">MKYSTRPLKVTTADTAEQPASSTLPFPGIAACEALPQYATLPFRRTIRRRELHQMVPLSETTIYEMERRGEFPRRFNLTPRCVVWDLDEVERWIDARQRATLTGMAAKAVKPDVGLRKTRPVRTGSPQK</sequence>
<feature type="compositionally biased region" description="Polar residues" evidence="1">
    <location>
        <begin position="12"/>
        <end position="21"/>
    </location>
</feature>
<feature type="region of interest" description="Disordered" evidence="1">
    <location>
        <begin position="1"/>
        <end position="21"/>
    </location>
</feature>
<dbReference type="RefSeq" id="WP_012768883.1">
    <property type="nucleotide sequence ID" value="NZ_CP162411.1"/>
</dbReference>
<accession>A0AB39IEB6</accession>
<dbReference type="PROSITE" id="PS51257">
    <property type="entry name" value="PROKAR_LIPOPROTEIN"/>
    <property type="match status" value="1"/>
</dbReference>
<evidence type="ECO:0000313" key="2">
    <source>
        <dbReference type="EMBL" id="XDL13626.1"/>
    </source>
</evidence>
<organism evidence="2">
    <name type="scientific">Dickeya oryzae</name>
    <dbReference type="NCBI Taxonomy" id="1240404"/>
    <lineage>
        <taxon>Bacteria</taxon>
        <taxon>Pseudomonadati</taxon>
        <taxon>Pseudomonadota</taxon>
        <taxon>Gammaproteobacteria</taxon>
        <taxon>Enterobacterales</taxon>
        <taxon>Pectobacteriaceae</taxon>
        <taxon>Dickeya</taxon>
    </lineage>
</organism>
<dbReference type="PANTHER" id="PTHR36154:SF1">
    <property type="entry name" value="DNA-BINDING TRANSCRIPTIONAL ACTIVATOR ALPA"/>
    <property type="match status" value="1"/>
</dbReference>
<dbReference type="AlphaFoldDB" id="A0AB39IEB6"/>
<evidence type="ECO:0000256" key="1">
    <source>
        <dbReference type="SAM" id="MobiDB-lite"/>
    </source>
</evidence>
<dbReference type="Gene3D" id="1.10.238.160">
    <property type="match status" value="1"/>
</dbReference>
<dbReference type="GeneID" id="89764195"/>
<dbReference type="PANTHER" id="PTHR36154">
    <property type="entry name" value="DNA-BINDING TRANSCRIPTIONAL ACTIVATOR ALPA"/>
    <property type="match status" value="1"/>
</dbReference>
<dbReference type="SUPFAM" id="SSF46955">
    <property type="entry name" value="Putative DNA-binding domain"/>
    <property type="match status" value="1"/>
</dbReference>
<dbReference type="InterPro" id="IPR009061">
    <property type="entry name" value="DNA-bd_dom_put_sf"/>
</dbReference>
<dbReference type="EMBL" id="CP162411">
    <property type="protein sequence ID" value="XDL13626.1"/>
    <property type="molecule type" value="Genomic_DNA"/>
</dbReference>